<organism evidence="3 4">
    <name type="scientific">Sulfobacillus acidophilus</name>
    <dbReference type="NCBI Taxonomy" id="53633"/>
    <lineage>
        <taxon>Bacteria</taxon>
        <taxon>Bacillati</taxon>
        <taxon>Bacillota</taxon>
        <taxon>Clostridia</taxon>
        <taxon>Eubacteriales</taxon>
        <taxon>Clostridiales Family XVII. Incertae Sedis</taxon>
        <taxon>Sulfobacillus</taxon>
    </lineage>
</organism>
<dbReference type="GO" id="GO:0016020">
    <property type="term" value="C:membrane"/>
    <property type="evidence" value="ECO:0007669"/>
    <property type="project" value="InterPro"/>
</dbReference>
<proteinExistence type="inferred from homology"/>
<protein>
    <submittedName>
        <fullName evidence="3">Lytic transglycosylase domain-containing protein</fullName>
    </submittedName>
</protein>
<evidence type="ECO:0000313" key="4">
    <source>
        <dbReference type="Proteomes" id="UP000241848"/>
    </source>
</evidence>
<dbReference type="GO" id="GO:0008933">
    <property type="term" value="F:peptidoglycan lytic transglycosylase activity"/>
    <property type="evidence" value="ECO:0007669"/>
    <property type="project" value="InterPro"/>
</dbReference>
<reference evidence="3 4" key="1">
    <citation type="journal article" date="2014" name="BMC Genomics">
        <title>Comparison of environmental and isolate Sulfobacillus genomes reveals diverse carbon, sulfur, nitrogen, and hydrogen metabolisms.</title>
        <authorList>
            <person name="Justice N.B."/>
            <person name="Norman A."/>
            <person name="Brown C.T."/>
            <person name="Singh A."/>
            <person name="Thomas B.C."/>
            <person name="Banfield J.F."/>
        </authorList>
    </citation>
    <scope>NUCLEOTIDE SEQUENCE [LARGE SCALE GENOMIC DNA]</scope>
    <source>
        <strain evidence="3">AMDSBA3</strain>
    </source>
</reference>
<name>A0A2T2WMC0_9FIRM</name>
<dbReference type="GO" id="GO:0000270">
    <property type="term" value="P:peptidoglycan metabolic process"/>
    <property type="evidence" value="ECO:0007669"/>
    <property type="project" value="InterPro"/>
</dbReference>
<dbReference type="PANTHER" id="PTHR37423:SF2">
    <property type="entry name" value="MEMBRANE-BOUND LYTIC MUREIN TRANSGLYCOSYLASE C"/>
    <property type="match status" value="1"/>
</dbReference>
<dbReference type="InterPro" id="IPR000189">
    <property type="entry name" value="Transglyc_AS"/>
</dbReference>
<dbReference type="Gene3D" id="1.10.530.10">
    <property type="match status" value="1"/>
</dbReference>
<gene>
    <name evidence="3" type="ORF">C7B45_03370</name>
</gene>
<dbReference type="PROSITE" id="PS00922">
    <property type="entry name" value="TRANSGLYCOSYLASE"/>
    <property type="match status" value="1"/>
</dbReference>
<feature type="domain" description="Transglycosylase SLT" evidence="2">
    <location>
        <begin position="72"/>
        <end position="169"/>
    </location>
</feature>
<dbReference type="InterPro" id="IPR008258">
    <property type="entry name" value="Transglycosylase_SLT_dom_1"/>
</dbReference>
<dbReference type="Proteomes" id="UP000241848">
    <property type="component" value="Unassembled WGS sequence"/>
</dbReference>
<comment type="similarity">
    <text evidence="1">Belongs to the transglycosylase Slt family.</text>
</comment>
<dbReference type="EMBL" id="PXYV01000006">
    <property type="protein sequence ID" value="PSR23366.1"/>
    <property type="molecule type" value="Genomic_DNA"/>
</dbReference>
<sequence>MDTYLYLALNTLFQELFASALSAPVSTTTNSSFQNLFLSAAGLTLPNGSSSTSLSPASMPESTPSSNVVQSAIQSAAAATGLSPNLLKAIATVESGLDPTAVSSAGAIGLMQLMPATAQSLGVNPDNTQQNALGGAEYLKSLLSQFGQNLSLALAAYNAGPEAVTQYGGIPPYAQTQQYVNDVLNAYRAYSSPPSSL</sequence>
<dbReference type="InterPro" id="IPR023346">
    <property type="entry name" value="Lysozyme-like_dom_sf"/>
</dbReference>
<dbReference type="CDD" id="cd00254">
    <property type="entry name" value="LT-like"/>
    <property type="match status" value="1"/>
</dbReference>
<dbReference type="PANTHER" id="PTHR37423">
    <property type="entry name" value="SOLUBLE LYTIC MUREIN TRANSGLYCOSYLASE-RELATED"/>
    <property type="match status" value="1"/>
</dbReference>
<dbReference type="AlphaFoldDB" id="A0A2T2WMC0"/>
<dbReference type="Pfam" id="PF01464">
    <property type="entry name" value="SLT"/>
    <property type="match status" value="1"/>
</dbReference>
<evidence type="ECO:0000256" key="1">
    <source>
        <dbReference type="ARBA" id="ARBA00007734"/>
    </source>
</evidence>
<evidence type="ECO:0000259" key="2">
    <source>
        <dbReference type="Pfam" id="PF01464"/>
    </source>
</evidence>
<dbReference type="SUPFAM" id="SSF53955">
    <property type="entry name" value="Lysozyme-like"/>
    <property type="match status" value="1"/>
</dbReference>
<evidence type="ECO:0000313" key="3">
    <source>
        <dbReference type="EMBL" id="PSR23366.1"/>
    </source>
</evidence>
<accession>A0A2T2WMC0</accession>
<comment type="caution">
    <text evidence="3">The sequence shown here is derived from an EMBL/GenBank/DDBJ whole genome shotgun (WGS) entry which is preliminary data.</text>
</comment>